<protein>
    <submittedName>
        <fullName evidence="1">DUF4270 domain-containing protein</fullName>
    </submittedName>
</protein>
<evidence type="ECO:0000313" key="2">
    <source>
        <dbReference type="Proteomes" id="UP000503278"/>
    </source>
</evidence>
<dbReference type="EMBL" id="CP051682">
    <property type="protein sequence ID" value="QJD96516.1"/>
    <property type="molecule type" value="Genomic_DNA"/>
</dbReference>
<name>A0A7L5E844_9SPHI</name>
<proteinExistence type="predicted"/>
<dbReference type="AlphaFoldDB" id="A0A7L5E844"/>
<dbReference type="KEGG" id="mrob:HH214_11835"/>
<organism evidence="1 2">
    <name type="scientific">Mucilaginibacter robiniae</name>
    <dbReference type="NCBI Taxonomy" id="2728022"/>
    <lineage>
        <taxon>Bacteria</taxon>
        <taxon>Pseudomonadati</taxon>
        <taxon>Bacteroidota</taxon>
        <taxon>Sphingobacteriia</taxon>
        <taxon>Sphingobacteriales</taxon>
        <taxon>Sphingobacteriaceae</taxon>
        <taxon>Mucilaginibacter</taxon>
    </lineage>
</organism>
<dbReference type="Pfam" id="PF14092">
    <property type="entry name" value="DUF4270"/>
    <property type="match status" value="1"/>
</dbReference>
<keyword evidence="2" id="KW-1185">Reference proteome</keyword>
<dbReference type="RefSeq" id="WP_169607915.1">
    <property type="nucleotide sequence ID" value="NZ_CP051682.1"/>
</dbReference>
<gene>
    <name evidence="1" type="ORF">HH214_11835</name>
</gene>
<dbReference type="InterPro" id="IPR025366">
    <property type="entry name" value="DUF4270"/>
</dbReference>
<sequence length="465" mass="49996">MKFFRLDLLTLLISLFILGSCKNQSTVTLPLGNQQLNGTLLVDDNITINTTAEDSVITSGLTKTPLAYFKDNILGTTESNIATAVSLPGSSAYTLPTGSLSIDSAVLVMRYADGFYGDSLSSNYKANVYQLTEQPTSSSYYYNNKTWAHASSLIGSRSFNVRPKTIIRIRDIVTGAADTLKKVPAQLRIALSSDFIQKNLFNASTAALANNAIFQNAIKGLYVTLDKNQSGAGGAIMFNLDSSNIAVYYKATTASAVDTAVTTLSLGTHAAEIKYTRSIAVTAALNNTSSNNLVYLQGLGGLRAKISFPSLSSLFGTTDVSTVTLNRAELVLTPNPGSDIPYTPQPQIYMYRYNIAHQRTVLPDANGTSSGASDSRYFSTAIFGGGYDKTEKSYHFIITGYLQDLLRGKTVDYGTFIGPIDTTSRTNATDVLATAQTAGRTVIVGSDKTSAYRIKLNIIYTKTTL</sequence>
<dbReference type="PROSITE" id="PS51257">
    <property type="entry name" value="PROKAR_LIPOPROTEIN"/>
    <property type="match status" value="1"/>
</dbReference>
<dbReference type="Proteomes" id="UP000503278">
    <property type="component" value="Chromosome"/>
</dbReference>
<accession>A0A7L5E844</accession>
<reference evidence="1 2" key="1">
    <citation type="submission" date="2020-04" db="EMBL/GenBank/DDBJ databases">
        <title>Genome sequencing of novel species.</title>
        <authorList>
            <person name="Heo J."/>
            <person name="Kim S.-J."/>
            <person name="Kim J.-S."/>
            <person name="Hong S.-B."/>
            <person name="Kwon S.-W."/>
        </authorList>
    </citation>
    <scope>NUCLEOTIDE SEQUENCE [LARGE SCALE GENOMIC DNA]</scope>
    <source>
        <strain evidence="1 2">F39-2</strain>
    </source>
</reference>
<evidence type="ECO:0000313" key="1">
    <source>
        <dbReference type="EMBL" id="QJD96516.1"/>
    </source>
</evidence>